<name>A0A9W6ZP94_9STRA</name>
<evidence type="ECO:0000313" key="4">
    <source>
        <dbReference type="Proteomes" id="UP001165082"/>
    </source>
</evidence>
<feature type="compositionally biased region" description="Basic and acidic residues" evidence="2">
    <location>
        <begin position="457"/>
        <end position="471"/>
    </location>
</feature>
<dbReference type="EMBL" id="BRXZ01003444">
    <property type="protein sequence ID" value="GMH54907.1"/>
    <property type="molecule type" value="Genomic_DNA"/>
</dbReference>
<feature type="region of interest" description="Disordered" evidence="2">
    <location>
        <begin position="332"/>
        <end position="354"/>
    </location>
</feature>
<reference evidence="3" key="1">
    <citation type="submission" date="2022-07" db="EMBL/GenBank/DDBJ databases">
        <title>Genome analysis of Parmales, a sister group of diatoms, reveals the evolutionary specialization of diatoms from phago-mixotrophs to photoautotrophs.</title>
        <authorList>
            <person name="Ban H."/>
            <person name="Sato S."/>
            <person name="Yoshikawa S."/>
            <person name="Kazumasa Y."/>
            <person name="Nakamura Y."/>
            <person name="Ichinomiya M."/>
            <person name="Saitoh K."/>
            <person name="Sato N."/>
            <person name="Blanc-Mathieu R."/>
            <person name="Endo H."/>
            <person name="Kuwata A."/>
            <person name="Ogata H."/>
        </authorList>
    </citation>
    <scope>NUCLEOTIDE SEQUENCE</scope>
</reference>
<dbReference type="OrthoDB" id="10553735at2759"/>
<feature type="compositionally biased region" description="Polar residues" evidence="2">
    <location>
        <begin position="55"/>
        <end position="77"/>
    </location>
</feature>
<comment type="caution">
    <text evidence="3">The sequence shown here is derived from an EMBL/GenBank/DDBJ whole genome shotgun (WGS) entry which is preliminary data.</text>
</comment>
<feature type="compositionally biased region" description="Basic and acidic residues" evidence="2">
    <location>
        <begin position="251"/>
        <end position="270"/>
    </location>
</feature>
<keyword evidence="4" id="KW-1185">Reference proteome</keyword>
<feature type="non-terminal residue" evidence="3">
    <location>
        <position position="506"/>
    </location>
</feature>
<accession>A0A9W6ZP94</accession>
<gene>
    <name evidence="3" type="ORF">TrRE_jg3731</name>
</gene>
<feature type="region of interest" description="Disordered" evidence="2">
    <location>
        <begin position="442"/>
        <end position="487"/>
    </location>
</feature>
<feature type="region of interest" description="Disordered" evidence="2">
    <location>
        <begin position="48"/>
        <end position="152"/>
    </location>
</feature>
<feature type="compositionally biased region" description="Acidic residues" evidence="2">
    <location>
        <begin position="94"/>
        <end position="113"/>
    </location>
</feature>
<proteinExistence type="predicted"/>
<sequence length="506" mass="55171">MTSSSKADAAAAFEDHPWDLPNQEDQGERGGGVDAAADDFTEAKFIHTKSAYDLDNSTLTNDRSTASFAPDISSITAAPTPAKKRGGLTAQELADLDSEEDDEDEDEDDDEGGSDNAEASPSSPIQGEGASDSEDYNTTDGGEGDNGTQFKLALSTASSLQNQLNQAHHQIETLLTKLVASRNNAKQLKQTLAVQKQQSADAISKMQSDSRILVAAAHEAAAATQQKLSLEQSSKLSACLAENDKLNVENLRSDLDENRKETKDLEEARKSQSSSQQNLIGHLTSQVAKMKLKSEQGEKGLRKMVMVGKKELKECRLELKASREKMKKLQQSLTKSRQDCKNATEQRSNLTSQLRTERSELKTLRLDIAEVSAKRVKLSEILKAYKKSEDEREKKWRGRESEFKSRLVAEKATSSLKSAVKENQVKMVLGRCLMKLKISASEAKRHSGTGGGEEGEEEKKQEEKCKGKGEGGGEGGEEEDGGLGSLKAIANKIEDAVDMFLHAHHT</sequence>
<feature type="region of interest" description="Disordered" evidence="2">
    <location>
        <begin position="251"/>
        <end position="279"/>
    </location>
</feature>
<feature type="coiled-coil region" evidence="1">
    <location>
        <begin position="157"/>
        <end position="198"/>
    </location>
</feature>
<dbReference type="Proteomes" id="UP001165082">
    <property type="component" value="Unassembled WGS sequence"/>
</dbReference>
<organism evidence="3 4">
    <name type="scientific">Triparma retinervis</name>
    <dbReference type="NCBI Taxonomy" id="2557542"/>
    <lineage>
        <taxon>Eukaryota</taxon>
        <taxon>Sar</taxon>
        <taxon>Stramenopiles</taxon>
        <taxon>Ochrophyta</taxon>
        <taxon>Bolidophyceae</taxon>
        <taxon>Parmales</taxon>
        <taxon>Triparmaceae</taxon>
        <taxon>Triparma</taxon>
    </lineage>
</organism>
<feature type="compositionally biased region" description="Polar residues" evidence="2">
    <location>
        <begin position="345"/>
        <end position="354"/>
    </location>
</feature>
<evidence type="ECO:0000313" key="3">
    <source>
        <dbReference type="EMBL" id="GMH54907.1"/>
    </source>
</evidence>
<protein>
    <submittedName>
        <fullName evidence="3">Uncharacterized protein</fullName>
    </submittedName>
</protein>
<dbReference type="AlphaFoldDB" id="A0A9W6ZP94"/>
<evidence type="ECO:0000256" key="2">
    <source>
        <dbReference type="SAM" id="MobiDB-lite"/>
    </source>
</evidence>
<keyword evidence="1" id="KW-0175">Coiled coil</keyword>
<feature type="region of interest" description="Disordered" evidence="2">
    <location>
        <begin position="1"/>
        <end position="36"/>
    </location>
</feature>
<evidence type="ECO:0000256" key="1">
    <source>
        <dbReference type="SAM" id="Coils"/>
    </source>
</evidence>